<name>A0A2G5SNT8_9PELO</name>
<organism evidence="2 3">
    <name type="scientific">Caenorhabditis nigoni</name>
    <dbReference type="NCBI Taxonomy" id="1611254"/>
    <lineage>
        <taxon>Eukaryota</taxon>
        <taxon>Metazoa</taxon>
        <taxon>Ecdysozoa</taxon>
        <taxon>Nematoda</taxon>
        <taxon>Chromadorea</taxon>
        <taxon>Rhabditida</taxon>
        <taxon>Rhabditina</taxon>
        <taxon>Rhabditomorpha</taxon>
        <taxon>Rhabditoidea</taxon>
        <taxon>Rhabditidae</taxon>
        <taxon>Peloderinae</taxon>
        <taxon>Caenorhabditis</taxon>
    </lineage>
</organism>
<dbReference type="GO" id="GO:0005637">
    <property type="term" value="C:nuclear inner membrane"/>
    <property type="evidence" value="ECO:0007669"/>
    <property type="project" value="TreeGrafter"/>
</dbReference>
<sequence>MFLQSSSSSSSSSLVVIMSKSSFKIVGHEIVDCSNVEAPLFKVEEKGKTSKKFEYDMSFAQREVLEDYRQEHCEQAYDGNADFNIDKIYAHRFVKGARWFLISFEDFGEPFWRYWKEECELDCRHLIREYEKKIETARGRRARSTTVRSTPTSRRSDNRRSESRRSPSSHSNDSEEDSEMSDQEEEWTEEKVRQTRKRNATLVVYDRKKFSSAPLKRMRMPDGSWKTLPWEKPAGYKDIPLKYWRI</sequence>
<dbReference type="PANTHER" id="PTHR10503">
    <property type="entry name" value="HP1 LIKE (HETEROCHROMATIN PROTEIN)-RELATED"/>
    <property type="match status" value="1"/>
</dbReference>
<keyword evidence="3" id="KW-1185">Reference proteome</keyword>
<feature type="compositionally biased region" description="Low complexity" evidence="1">
    <location>
        <begin position="144"/>
        <end position="153"/>
    </location>
</feature>
<dbReference type="GO" id="GO:0097240">
    <property type="term" value="P:chromosome attachment to the nuclear envelope"/>
    <property type="evidence" value="ECO:0007669"/>
    <property type="project" value="InterPro"/>
</dbReference>
<dbReference type="PANTHER" id="PTHR10503:SF23">
    <property type="entry name" value="PHD-TYPE DOMAIN-CONTAINING PROTEIN"/>
    <property type="match status" value="1"/>
</dbReference>
<feature type="compositionally biased region" description="Acidic residues" evidence="1">
    <location>
        <begin position="174"/>
        <end position="188"/>
    </location>
</feature>
<feature type="compositionally biased region" description="Basic and acidic residues" evidence="1">
    <location>
        <begin position="154"/>
        <end position="165"/>
    </location>
</feature>
<protein>
    <recommendedName>
        <fullName evidence="4">Chromo domain-containing protein</fullName>
    </recommendedName>
</protein>
<dbReference type="InterPro" id="IPR016197">
    <property type="entry name" value="Chromo-like_dom_sf"/>
</dbReference>
<dbReference type="EMBL" id="PDUG01000006">
    <property type="protein sequence ID" value="PIC16622.1"/>
    <property type="molecule type" value="Genomic_DNA"/>
</dbReference>
<dbReference type="Gene3D" id="2.40.50.40">
    <property type="match status" value="1"/>
</dbReference>
<evidence type="ECO:0008006" key="4">
    <source>
        <dbReference type="Google" id="ProtNLM"/>
    </source>
</evidence>
<dbReference type="SUPFAM" id="SSF54160">
    <property type="entry name" value="Chromo domain-like"/>
    <property type="match status" value="1"/>
</dbReference>
<evidence type="ECO:0000256" key="1">
    <source>
        <dbReference type="SAM" id="MobiDB-lite"/>
    </source>
</evidence>
<dbReference type="InterPro" id="IPR037948">
    <property type="entry name" value="Cec-4"/>
</dbReference>
<dbReference type="OrthoDB" id="10406511at2759"/>
<reference evidence="3" key="1">
    <citation type="submission" date="2017-10" db="EMBL/GenBank/DDBJ databases">
        <title>Rapid genome shrinkage in a self-fertile nematode reveals novel sperm competition proteins.</title>
        <authorList>
            <person name="Yin D."/>
            <person name="Schwarz E.M."/>
            <person name="Thomas C.G."/>
            <person name="Felde R.L."/>
            <person name="Korf I.F."/>
            <person name="Cutter A.D."/>
            <person name="Schartner C.M."/>
            <person name="Ralston E.J."/>
            <person name="Meyer B.J."/>
            <person name="Haag E.S."/>
        </authorList>
    </citation>
    <scope>NUCLEOTIDE SEQUENCE [LARGE SCALE GENOMIC DNA]</scope>
    <source>
        <strain evidence="3">JU1422</strain>
    </source>
</reference>
<gene>
    <name evidence="2" type="primary">Cnig_chr_X.g23169</name>
    <name evidence="2" type="ORF">B9Z55_023169</name>
</gene>
<comment type="caution">
    <text evidence="2">The sequence shown here is derived from an EMBL/GenBank/DDBJ whole genome shotgun (WGS) entry which is preliminary data.</text>
</comment>
<dbReference type="AlphaFoldDB" id="A0A2G5SNT8"/>
<evidence type="ECO:0000313" key="3">
    <source>
        <dbReference type="Proteomes" id="UP000230233"/>
    </source>
</evidence>
<feature type="region of interest" description="Disordered" evidence="1">
    <location>
        <begin position="138"/>
        <end position="195"/>
    </location>
</feature>
<accession>A0A2G5SNT8</accession>
<evidence type="ECO:0000313" key="2">
    <source>
        <dbReference type="EMBL" id="PIC16622.1"/>
    </source>
</evidence>
<dbReference type="STRING" id="1611254.A0A2G5SNT8"/>
<proteinExistence type="predicted"/>
<dbReference type="Proteomes" id="UP000230233">
    <property type="component" value="Chromosome X"/>
</dbReference>
<dbReference type="GO" id="GO:0010468">
    <property type="term" value="P:regulation of gene expression"/>
    <property type="evidence" value="ECO:0007669"/>
    <property type="project" value="TreeGrafter"/>
</dbReference>